<feature type="compositionally biased region" description="Basic and acidic residues" evidence="10">
    <location>
        <begin position="8"/>
        <end position="21"/>
    </location>
</feature>
<evidence type="ECO:0000256" key="4">
    <source>
        <dbReference type="ARBA" id="ARBA00022692"/>
    </source>
</evidence>
<keyword evidence="14" id="KW-1185">Reference proteome</keyword>
<feature type="transmembrane region" description="Helical" evidence="11">
    <location>
        <begin position="246"/>
        <end position="267"/>
    </location>
</feature>
<dbReference type="GO" id="GO:0005886">
    <property type="term" value="C:plasma membrane"/>
    <property type="evidence" value="ECO:0007669"/>
    <property type="project" value="UniProtKB-UniRule"/>
</dbReference>
<dbReference type="InterPro" id="IPR023408">
    <property type="entry name" value="MscS_beta-dom_sf"/>
</dbReference>
<dbReference type="InterPro" id="IPR016688">
    <property type="entry name" value="MscS-like_plants/fungi"/>
</dbReference>
<keyword evidence="5 11" id="KW-1133">Transmembrane helix</keyword>
<keyword evidence="7 9" id="KW-0472">Membrane</keyword>
<dbReference type="InterPro" id="IPR006685">
    <property type="entry name" value="MscS_channel_2nd"/>
</dbReference>
<dbReference type="SUPFAM" id="SSF50182">
    <property type="entry name" value="Sm-like ribonucleoproteins"/>
    <property type="match status" value="1"/>
</dbReference>
<dbReference type="Gene3D" id="2.30.30.60">
    <property type="match status" value="1"/>
</dbReference>
<evidence type="ECO:0000313" key="14">
    <source>
        <dbReference type="Proteomes" id="UP001159364"/>
    </source>
</evidence>
<evidence type="ECO:0000256" key="2">
    <source>
        <dbReference type="ARBA" id="ARBA00008017"/>
    </source>
</evidence>
<name>A0AAV8U6U7_9ROSI</name>
<evidence type="ECO:0000256" key="10">
    <source>
        <dbReference type="SAM" id="MobiDB-lite"/>
    </source>
</evidence>
<dbReference type="EMBL" id="JAIWQS010000001">
    <property type="protein sequence ID" value="KAJ8774065.1"/>
    <property type="molecule type" value="Genomic_DNA"/>
</dbReference>
<keyword evidence="6" id="KW-0406">Ion transport</keyword>
<evidence type="ECO:0000313" key="13">
    <source>
        <dbReference type="EMBL" id="KAJ8774065.1"/>
    </source>
</evidence>
<dbReference type="Proteomes" id="UP001159364">
    <property type="component" value="Linkage Group LG01"/>
</dbReference>
<evidence type="ECO:0000256" key="6">
    <source>
        <dbReference type="ARBA" id="ARBA00023065"/>
    </source>
</evidence>
<evidence type="ECO:0000256" key="9">
    <source>
        <dbReference type="PIRNR" id="PIRNR017209"/>
    </source>
</evidence>
<feature type="transmembrane region" description="Helical" evidence="11">
    <location>
        <begin position="169"/>
        <end position="192"/>
    </location>
</feature>
<feature type="transmembrane region" description="Helical" evidence="11">
    <location>
        <begin position="129"/>
        <end position="149"/>
    </location>
</feature>
<dbReference type="AlphaFoldDB" id="A0AAV8U6U7"/>
<feature type="transmembrane region" description="Helical" evidence="11">
    <location>
        <begin position="213"/>
        <end position="234"/>
    </location>
</feature>
<keyword evidence="8" id="KW-0407">Ion channel</keyword>
<sequence length="665" mass="76662">MDDVERGEEDKRSLSQKRTNDGGELAITIPSNGAKADAIVDTETTTNDQSRPKDSGSDISEDAGSDMSEDAAEILRRRSVQRSVYSKPRSYLGESQHSKAQVIEEYDDYEEEIYKKVKSKKEKTSKLKAGILIEWMASLCIMGCFVASLTVEELRKTVIWKLNFWKWCMLGMVTFCGMLATSWLLRVIVFINERNYMMRIKDLPFVHCLKRSVQVFIWIGLVLLVWVCLFNQGVERSETAKKILKLITWTLIALLVGTFFWLLKTVLLEIVSSKFRVHAFFDRIQLLSFQGYILTTLLGPPLIEQCLVGGNSRYGKKYKRVTNRKSIDLGKVYKMKKEEISSWTMKALVDGVINFGFPTVSYDQDDENNEEMISSEMEAIAAAYHIFRNVAEPGCKYISEDDLRRFLPREELDIVFPMFDGWQTGHIDRKSLTDWVLGFYKERKRLAQTLHDTRMATTQLNKVLSAVVVVVTIIIWLLLMNITKSETIAIFLTAAAFAFGNTFKTIFEASIFIFGVHPFDVGDRCVVDGVPLVVEEMDILTTVFLKLDNEKIYYPNSVLATKPISNYYRSPDMGESLEFAIDFNTPMEKIGRLKEKVKRYLETNCSHWYPSHSIVLREMEDESKLKLIIYCTHTMNFHDFAEKIRRRTELVVEMKKIFEELNVQS</sequence>
<feature type="domain" description="Mechanosensitive ion channel MscS" evidence="12">
    <location>
        <begin position="509"/>
        <end position="568"/>
    </location>
</feature>
<keyword evidence="3" id="KW-0813">Transport</keyword>
<organism evidence="13 14">
    <name type="scientific">Erythroxylum novogranatense</name>
    <dbReference type="NCBI Taxonomy" id="1862640"/>
    <lineage>
        <taxon>Eukaryota</taxon>
        <taxon>Viridiplantae</taxon>
        <taxon>Streptophyta</taxon>
        <taxon>Embryophyta</taxon>
        <taxon>Tracheophyta</taxon>
        <taxon>Spermatophyta</taxon>
        <taxon>Magnoliopsida</taxon>
        <taxon>eudicotyledons</taxon>
        <taxon>Gunneridae</taxon>
        <taxon>Pentapetalae</taxon>
        <taxon>rosids</taxon>
        <taxon>fabids</taxon>
        <taxon>Malpighiales</taxon>
        <taxon>Erythroxylaceae</taxon>
        <taxon>Erythroxylum</taxon>
    </lineage>
</organism>
<evidence type="ECO:0000256" key="5">
    <source>
        <dbReference type="ARBA" id="ARBA00022989"/>
    </source>
</evidence>
<feature type="transmembrane region" description="Helical" evidence="11">
    <location>
        <begin position="463"/>
        <end position="482"/>
    </location>
</feature>
<evidence type="ECO:0000256" key="3">
    <source>
        <dbReference type="ARBA" id="ARBA00022448"/>
    </source>
</evidence>
<comment type="caution">
    <text evidence="13">The sequence shown here is derived from an EMBL/GenBank/DDBJ whole genome shotgun (WGS) entry which is preliminary data.</text>
</comment>
<dbReference type="GO" id="GO:0050982">
    <property type="term" value="P:detection of mechanical stimulus"/>
    <property type="evidence" value="ECO:0007669"/>
    <property type="project" value="UniProtKB-ARBA"/>
</dbReference>
<evidence type="ECO:0000256" key="8">
    <source>
        <dbReference type="ARBA" id="ARBA00023303"/>
    </source>
</evidence>
<dbReference type="FunFam" id="2.30.30.60:FF:000003">
    <property type="entry name" value="Predicted mechanosensitive ion channel"/>
    <property type="match status" value="1"/>
</dbReference>
<feature type="region of interest" description="Disordered" evidence="10">
    <location>
        <begin position="1"/>
        <end position="70"/>
    </location>
</feature>
<protein>
    <recommendedName>
        <fullName evidence="9">Mechanosensitive ion channel protein</fullName>
    </recommendedName>
</protein>
<keyword evidence="4 11" id="KW-0812">Transmembrane</keyword>
<evidence type="ECO:0000259" key="12">
    <source>
        <dbReference type="Pfam" id="PF00924"/>
    </source>
</evidence>
<comment type="subcellular location">
    <subcellularLocation>
        <location evidence="1">Membrane</location>
        <topology evidence="1">Multi-pass membrane protein</topology>
    </subcellularLocation>
</comment>
<dbReference type="PANTHER" id="PTHR31618">
    <property type="entry name" value="MECHANOSENSITIVE ION CHANNEL PROTEIN 5"/>
    <property type="match status" value="1"/>
</dbReference>
<gene>
    <name evidence="13" type="ORF">K2173_009496</name>
</gene>
<comment type="similarity">
    <text evidence="2 9">Belongs to the MscS (TC 1.A.23) family.</text>
</comment>
<accession>A0AAV8U6U7</accession>
<evidence type="ECO:0000256" key="11">
    <source>
        <dbReference type="SAM" id="Phobius"/>
    </source>
</evidence>
<dbReference type="PIRSF" id="PIRSF017209">
    <property type="entry name" value="Memb_At2g17000_prd"/>
    <property type="match status" value="1"/>
</dbReference>
<dbReference type="GO" id="GO:0006820">
    <property type="term" value="P:monoatomic anion transport"/>
    <property type="evidence" value="ECO:0007669"/>
    <property type="project" value="TreeGrafter"/>
</dbReference>
<evidence type="ECO:0000256" key="7">
    <source>
        <dbReference type="ARBA" id="ARBA00023136"/>
    </source>
</evidence>
<evidence type="ECO:0000256" key="1">
    <source>
        <dbReference type="ARBA" id="ARBA00004141"/>
    </source>
</evidence>
<dbReference type="InterPro" id="IPR010920">
    <property type="entry name" value="LSM_dom_sf"/>
</dbReference>
<reference evidence="13 14" key="1">
    <citation type="submission" date="2021-09" db="EMBL/GenBank/DDBJ databases">
        <title>Genomic insights and catalytic innovation underlie evolution of tropane alkaloids biosynthesis.</title>
        <authorList>
            <person name="Wang Y.-J."/>
            <person name="Tian T."/>
            <person name="Huang J.-P."/>
            <person name="Huang S.-X."/>
        </authorList>
    </citation>
    <scope>NUCLEOTIDE SEQUENCE [LARGE SCALE GENOMIC DNA]</scope>
    <source>
        <strain evidence="13">KIB-2018</strain>
        <tissue evidence="13">Leaf</tissue>
    </source>
</reference>
<dbReference type="Pfam" id="PF00924">
    <property type="entry name" value="MS_channel_2nd"/>
    <property type="match status" value="1"/>
</dbReference>
<dbReference type="GO" id="GO:0008381">
    <property type="term" value="F:mechanosensitive monoatomic ion channel activity"/>
    <property type="evidence" value="ECO:0007669"/>
    <property type="project" value="TreeGrafter"/>
</dbReference>
<proteinExistence type="inferred from homology"/>
<feature type="compositionally biased region" description="Acidic residues" evidence="10">
    <location>
        <begin position="59"/>
        <end position="70"/>
    </location>
</feature>
<dbReference type="PANTHER" id="PTHR31618:SF20">
    <property type="entry name" value="MECHANOSENSITIVE ION CHANNEL PROTEIN 10"/>
    <property type="match status" value="1"/>
</dbReference>